<dbReference type="Gene3D" id="1.20.5.320">
    <property type="entry name" value="6-Phosphogluconate Dehydrogenase, domain 3"/>
    <property type="match status" value="1"/>
</dbReference>
<evidence type="ECO:0000259" key="4">
    <source>
        <dbReference type="SMART" id="SM01088"/>
    </source>
</evidence>
<feature type="domain" description="Nematode cuticle collagen N-terminal" evidence="4">
    <location>
        <begin position="15"/>
        <end position="67"/>
    </location>
</feature>
<dbReference type="SMART" id="SM01088">
    <property type="entry name" value="Col_cuticle_N"/>
    <property type="match status" value="1"/>
</dbReference>
<feature type="region of interest" description="Disordered" evidence="2">
    <location>
        <begin position="488"/>
        <end position="515"/>
    </location>
</feature>
<dbReference type="Proteomes" id="UP000030764">
    <property type="component" value="Unassembled WGS sequence"/>
</dbReference>
<dbReference type="InterPro" id="IPR008160">
    <property type="entry name" value="Collagen"/>
</dbReference>
<reference evidence="5 6" key="1">
    <citation type="journal article" date="2014" name="Nat. Genet.">
        <title>Genome and transcriptome of the porcine whipworm Trichuris suis.</title>
        <authorList>
            <person name="Jex A.R."/>
            <person name="Nejsum P."/>
            <person name="Schwarz E.M."/>
            <person name="Hu L."/>
            <person name="Young N.D."/>
            <person name="Hall R.S."/>
            <person name="Korhonen P.K."/>
            <person name="Liao S."/>
            <person name="Thamsborg S."/>
            <person name="Xia J."/>
            <person name="Xu P."/>
            <person name="Wang S."/>
            <person name="Scheerlinck J.P."/>
            <person name="Hofmann A."/>
            <person name="Sternberg P.W."/>
            <person name="Wang J."/>
            <person name="Gasser R.B."/>
        </authorList>
    </citation>
    <scope>NUCLEOTIDE SEQUENCE [LARGE SCALE GENOMIC DNA]</scope>
    <source>
        <strain evidence="5">DCEP-RM93M</strain>
    </source>
</reference>
<keyword evidence="3" id="KW-1133">Transmembrane helix</keyword>
<dbReference type="EMBL" id="KL363320">
    <property type="protein sequence ID" value="KFD47607.1"/>
    <property type="molecule type" value="Genomic_DNA"/>
</dbReference>
<feature type="region of interest" description="Disordered" evidence="2">
    <location>
        <begin position="172"/>
        <end position="197"/>
    </location>
</feature>
<evidence type="ECO:0000313" key="5">
    <source>
        <dbReference type="EMBL" id="KFD47607.1"/>
    </source>
</evidence>
<dbReference type="InterPro" id="IPR002486">
    <property type="entry name" value="Col_cuticle_N"/>
</dbReference>
<evidence type="ECO:0000256" key="3">
    <source>
        <dbReference type="SAM" id="Phobius"/>
    </source>
</evidence>
<evidence type="ECO:0000256" key="1">
    <source>
        <dbReference type="ARBA" id="ARBA00022737"/>
    </source>
</evidence>
<keyword evidence="1" id="KW-0677">Repeat</keyword>
<keyword evidence="3" id="KW-0472">Membrane</keyword>
<evidence type="ECO:0000313" key="6">
    <source>
        <dbReference type="Proteomes" id="UP000030764"/>
    </source>
</evidence>
<keyword evidence="6" id="KW-1185">Reference proteome</keyword>
<dbReference type="AlphaFoldDB" id="A0A085LRL1"/>
<feature type="transmembrane region" description="Helical" evidence="3">
    <location>
        <begin position="12"/>
        <end position="39"/>
    </location>
</feature>
<proteinExistence type="predicted"/>
<protein>
    <recommendedName>
        <fullName evidence="4">Nematode cuticle collagen N-terminal domain-containing protein</fullName>
    </recommendedName>
</protein>
<name>A0A085LRL1_9BILA</name>
<sequence length="515" mass="50656">MSGEQHMSMGKQIVIATWCSTALSCFAVFTCLVLGPAIYTQINDLWVELDSEMSEFKESSDVLWKEMIAMDATRLRRQAGYYGQPVVSSQETAMPEGATFASPTPAQPVVEPSRQPGRVGSIGGGQQLTGGAPMAASWEEMCENWIRSGKGEQPGCRCSCLKAKKCPAGLPGPPGAPGLHGPDGPPGQPGKPGRDGEDVRAELMTFRECIKCPTCGAGPPGPPGAEGVQGLAGAPGRPGYHGSNGLPGTPGPPGLPGPSGPIGPPGPKGPAGAPIKVKVFPKGAKGLTGPQGPPGDQGPSGKDAADGPTGIIGQPGVPGMTGARGNPGQAGRSGLPGNPGPDSMYCPCPARTPVFPAEESKHGGRISGTGRPGVPGSGARPVDVFGARPGFGGIAGQGGPGAMEGFRGVGGPGRLGPTGVGTGGYGGQGRPGTIGLPGSAGGPGRPGGIQIGGVGPQGPISGYGGQTPGYFGGGPSIVQSGYATSMGTAVPARTGPVGGSGPSQSPYGIIKGKKA</sequence>
<feature type="region of interest" description="Disordered" evidence="2">
    <location>
        <begin position="97"/>
        <end position="120"/>
    </location>
</feature>
<feature type="region of interest" description="Disordered" evidence="2">
    <location>
        <begin position="221"/>
        <end position="334"/>
    </location>
</feature>
<dbReference type="Pfam" id="PF01391">
    <property type="entry name" value="Collagen"/>
    <property type="match status" value="2"/>
</dbReference>
<dbReference type="GO" id="GO:0042302">
    <property type="term" value="F:structural constituent of cuticle"/>
    <property type="evidence" value="ECO:0007669"/>
    <property type="project" value="InterPro"/>
</dbReference>
<gene>
    <name evidence="5" type="ORF">M513_11526</name>
</gene>
<dbReference type="PANTHER" id="PTHR24637:SF334">
    <property type="entry name" value="NEMATODE CUTICLE COLLAGEN N-TERMINAL DOMAIN-CONTAINING PROTEIN"/>
    <property type="match status" value="1"/>
</dbReference>
<feature type="compositionally biased region" description="Pro residues" evidence="2">
    <location>
        <begin position="249"/>
        <end position="268"/>
    </location>
</feature>
<organism evidence="5 6">
    <name type="scientific">Trichuris suis</name>
    <name type="common">pig whipworm</name>
    <dbReference type="NCBI Taxonomy" id="68888"/>
    <lineage>
        <taxon>Eukaryota</taxon>
        <taxon>Metazoa</taxon>
        <taxon>Ecdysozoa</taxon>
        <taxon>Nematoda</taxon>
        <taxon>Enoplea</taxon>
        <taxon>Dorylaimia</taxon>
        <taxon>Trichinellida</taxon>
        <taxon>Trichuridae</taxon>
        <taxon>Trichuris</taxon>
    </lineage>
</organism>
<keyword evidence="3" id="KW-0812">Transmembrane</keyword>
<evidence type="ECO:0000256" key="2">
    <source>
        <dbReference type="SAM" id="MobiDB-lite"/>
    </source>
</evidence>
<accession>A0A085LRL1</accession>
<dbReference type="PANTHER" id="PTHR24637">
    <property type="entry name" value="COLLAGEN"/>
    <property type="match status" value="1"/>
</dbReference>
<dbReference type="Pfam" id="PF01484">
    <property type="entry name" value="Col_cuticle_N"/>
    <property type="match status" value="1"/>
</dbReference>